<dbReference type="Gene3D" id="3.30.200.210">
    <property type="match status" value="1"/>
</dbReference>
<dbReference type="GO" id="GO:0009061">
    <property type="term" value="P:anaerobic respiration"/>
    <property type="evidence" value="ECO:0007669"/>
    <property type="project" value="TreeGrafter"/>
</dbReference>
<name>A0A6I2KU78_9BURK</name>
<dbReference type="Pfam" id="PF04879">
    <property type="entry name" value="Molybdop_Fe4S4"/>
    <property type="match status" value="1"/>
</dbReference>
<evidence type="ECO:0000256" key="3">
    <source>
        <dbReference type="ARBA" id="ARBA00004418"/>
    </source>
</evidence>
<dbReference type="SUPFAM" id="SSF53706">
    <property type="entry name" value="Formate dehydrogenase/DMSO reductase, domains 1-3"/>
    <property type="match status" value="1"/>
</dbReference>
<keyword evidence="6" id="KW-0500">Molybdenum</keyword>
<keyword evidence="11" id="KW-0560">Oxidoreductase</keyword>
<keyword evidence="16" id="KW-1185">Reference proteome</keyword>
<dbReference type="GO" id="GO:0042597">
    <property type="term" value="C:periplasmic space"/>
    <property type="evidence" value="ECO:0007669"/>
    <property type="project" value="UniProtKB-SubCell"/>
</dbReference>
<dbReference type="CDD" id="cd02752">
    <property type="entry name" value="MopB_Formate-Dh-Na-like"/>
    <property type="match status" value="1"/>
</dbReference>
<reference evidence="15 16" key="1">
    <citation type="submission" date="2019-11" db="EMBL/GenBank/DDBJ databases">
        <title>Novel species isolated from a subtropical stream in China.</title>
        <authorList>
            <person name="Lu H."/>
        </authorList>
    </citation>
    <scope>NUCLEOTIDE SEQUENCE [LARGE SCALE GENOMIC DNA]</scope>
    <source>
        <strain evidence="15 16">FT80W</strain>
    </source>
</reference>
<dbReference type="InterPro" id="IPR006443">
    <property type="entry name" value="Formate-DH-alph_fdnG"/>
</dbReference>
<evidence type="ECO:0000256" key="13">
    <source>
        <dbReference type="ARBA" id="ARBA00023014"/>
    </source>
</evidence>
<dbReference type="GO" id="GO:0047111">
    <property type="term" value="F:formate dehydrogenase (cytochrome-c-553) activity"/>
    <property type="evidence" value="ECO:0007669"/>
    <property type="project" value="InterPro"/>
</dbReference>
<dbReference type="SUPFAM" id="SSF50692">
    <property type="entry name" value="ADC-like"/>
    <property type="match status" value="1"/>
</dbReference>
<dbReference type="FunFam" id="3.40.50.740:FF:000007">
    <property type="entry name" value="Formate dehydrogenase, alpha subunit, selenocysteine-containing"/>
    <property type="match status" value="1"/>
</dbReference>
<accession>A0A6I2KU78</accession>
<evidence type="ECO:0000256" key="9">
    <source>
        <dbReference type="ARBA" id="ARBA00022764"/>
    </source>
</evidence>
<evidence type="ECO:0000256" key="11">
    <source>
        <dbReference type="ARBA" id="ARBA00023002"/>
    </source>
</evidence>
<evidence type="ECO:0000313" key="16">
    <source>
        <dbReference type="Proteomes" id="UP000433309"/>
    </source>
</evidence>
<dbReference type="AlphaFoldDB" id="A0A6I2KU78"/>
<dbReference type="GO" id="GO:0008863">
    <property type="term" value="F:formate dehydrogenase (NAD+) activity"/>
    <property type="evidence" value="ECO:0007669"/>
    <property type="project" value="InterPro"/>
</dbReference>
<evidence type="ECO:0000256" key="7">
    <source>
        <dbReference type="ARBA" id="ARBA00022723"/>
    </source>
</evidence>
<dbReference type="PROSITE" id="PS51669">
    <property type="entry name" value="4FE4S_MOW_BIS_MGD"/>
    <property type="match status" value="1"/>
</dbReference>
<dbReference type="PROSITE" id="PS00551">
    <property type="entry name" value="MOLYBDOPTERIN_PROK_1"/>
    <property type="match status" value="1"/>
</dbReference>
<dbReference type="InterPro" id="IPR009010">
    <property type="entry name" value="Asp_de-COase-like_dom_sf"/>
</dbReference>
<proteinExistence type="inferred from homology"/>
<dbReference type="InterPro" id="IPR027467">
    <property type="entry name" value="MopterinOxRdtase_cofactor_BS"/>
</dbReference>
<gene>
    <name evidence="15" type="primary">fdnG</name>
    <name evidence="15" type="ORF">GJ699_03295</name>
</gene>
<comment type="similarity">
    <text evidence="4">Belongs to the prokaryotic molybdopterin-containing oxidoreductase family.</text>
</comment>
<dbReference type="Gene3D" id="2.40.40.20">
    <property type="match status" value="1"/>
</dbReference>
<dbReference type="InterPro" id="IPR006656">
    <property type="entry name" value="Mopterin_OxRdtase"/>
</dbReference>
<keyword evidence="7" id="KW-0479">Metal-binding</keyword>
<keyword evidence="5" id="KW-0004">4Fe-4S</keyword>
<dbReference type="Gene3D" id="3.40.50.740">
    <property type="match status" value="1"/>
</dbReference>
<dbReference type="InterPro" id="IPR006657">
    <property type="entry name" value="MoPterin_dinucl-bd_dom"/>
</dbReference>
<comment type="cofactor">
    <cofactor evidence="2">
        <name>[4Fe-4S] cluster</name>
        <dbReference type="ChEBI" id="CHEBI:49883"/>
    </cofactor>
</comment>
<dbReference type="EMBL" id="WKJK01000002">
    <property type="protein sequence ID" value="MRW89002.1"/>
    <property type="molecule type" value="Genomic_DNA"/>
</dbReference>
<evidence type="ECO:0000256" key="2">
    <source>
        <dbReference type="ARBA" id="ARBA00001966"/>
    </source>
</evidence>
<dbReference type="NCBIfam" id="TIGR01553">
    <property type="entry name" value="formate-DH-alph"/>
    <property type="match status" value="1"/>
</dbReference>
<keyword evidence="10" id="KW-0712">Selenocysteine</keyword>
<evidence type="ECO:0000256" key="8">
    <source>
        <dbReference type="ARBA" id="ARBA00022729"/>
    </source>
</evidence>
<comment type="cofactor">
    <cofactor evidence="1">
        <name>Mo-bis(molybdopterin guanine dinucleotide)</name>
        <dbReference type="ChEBI" id="CHEBI:60539"/>
    </cofactor>
</comment>
<dbReference type="Proteomes" id="UP000433309">
    <property type="component" value="Unassembled WGS sequence"/>
</dbReference>
<evidence type="ECO:0000256" key="10">
    <source>
        <dbReference type="ARBA" id="ARBA00022933"/>
    </source>
</evidence>
<dbReference type="GO" id="GO:0030151">
    <property type="term" value="F:molybdenum ion binding"/>
    <property type="evidence" value="ECO:0007669"/>
    <property type="project" value="TreeGrafter"/>
</dbReference>
<dbReference type="FunFam" id="3.30.200.210:FF:000003">
    <property type="entry name" value="Formate dehydrogenase-N subunit alpha"/>
    <property type="match status" value="1"/>
</dbReference>
<dbReference type="PROSITE" id="PS51318">
    <property type="entry name" value="TAT"/>
    <property type="match status" value="1"/>
</dbReference>
<evidence type="ECO:0000256" key="5">
    <source>
        <dbReference type="ARBA" id="ARBA00022485"/>
    </source>
</evidence>
<dbReference type="FunFam" id="3.40.228.10:FF:000009">
    <property type="entry name" value="Formate dehydrogenase, alpha subunit, selenocysteine-containing"/>
    <property type="match status" value="1"/>
</dbReference>
<keyword evidence="8" id="KW-0732">Signal</keyword>
<comment type="caution">
    <text evidence="15">The sequence shown here is derived from an EMBL/GenBank/DDBJ whole genome shotgun (WGS) entry which is preliminary data.</text>
</comment>
<dbReference type="Gene3D" id="3.40.228.10">
    <property type="entry name" value="Dimethylsulfoxide Reductase, domain 2"/>
    <property type="match status" value="2"/>
</dbReference>
<keyword evidence="12" id="KW-0408">Iron</keyword>
<sequence>MHMSRRQFLRVTGTAIAGSSIAALGFMPATALAEVRQYKLSRTTEIRNTCPYCSVGCGLLMYGLGDHAKNAISSIIHIEGDPDHPVNRGTLCPKGASLIDFIHSPHRLKEPEYRAPGSSEWQKISWDDAMDRISKLMKADRDANFVHQTADGKTVNRWLTTGMLAASAASNEAGYLTHKVMRSMGMLPFDNQARVCHGPTVSALLPTFGRGAMTNHWVDIRNADVILCMGGNAAEAHPCGFKWVVEAKAHNKAKLIVVDPRFTRTASVADHYVATRTGSDIVFLGAIINYLLSTDQINHDYVKANTDMAFLVRDDFSFEDGLYSGYDEKAGNYTDKASWDYEIGADGYAKVDPTLQHPRCVYQQMKKHYSRYTIELVERSCGVPREKFLLVADALASTAKPGRAGTILFALGWTHHSNGAQTIRTACMVQLLLGNIGISGGGMNALRGHSNIQGLTDLGLLSSALPGYLTLPFEYEQEYSKYMEVRTLKPLRPNQLSYWSNYPKFHVSFMKAWWGDAATAENNWAYDYLPKLDKLYDMVQAIELMHNGQMNGYIAQGFNILGSAPDKHKTSEALSKLKFLVVMDPLNVETSEFWKPSGEFNVVDSSKIQTEVFRLPTTCFAEENGSLVSSSRVLQWHWQGAEPPGNTRTDIDIMAELHLRMKALYQAQPGAYADPIVNLAWNYARPHAPTPEELAMEFNGRVLSTVQDPKDPTKTLLKKGEQVSGFAQLRDDGSTASGCWIFAGCWTQAGNQMARRDNSDPSGSGNTLNWAWAWPANRRILYNRASCDVHGKPTDPKRPVISWNGAAWSGMDTPDFKIDEPPENGMGAFIMLAEGVARFFARGAYNEGPFPEHYEPFETPIGYNPLHPKNPRATSNPGARVFPNDRARLGVVADYPHVATTYRLTEHFGFWTKHARLNAIIQPEQFVEIGEDLGKEIGVVHGDRVKVSSKRGHIVAKAVVTKRIKALKIEGKPVHTVGLPTSFGYTGSTKPGYLVNTLSPVTADANSQTPEYKSFLVKVEKV</sequence>
<dbReference type="PANTHER" id="PTHR43598:SF1">
    <property type="entry name" value="FORMATE DEHYDROGENASE-O MAJOR SUBUNIT"/>
    <property type="match status" value="1"/>
</dbReference>
<organism evidence="15 16">
    <name type="scientific">Duganella guangzhouensis</name>
    <dbReference type="NCBI Taxonomy" id="2666084"/>
    <lineage>
        <taxon>Bacteria</taxon>
        <taxon>Pseudomonadati</taxon>
        <taxon>Pseudomonadota</taxon>
        <taxon>Betaproteobacteria</taxon>
        <taxon>Burkholderiales</taxon>
        <taxon>Oxalobacteraceae</taxon>
        <taxon>Telluria group</taxon>
        <taxon>Duganella</taxon>
    </lineage>
</organism>
<dbReference type="GO" id="GO:0009055">
    <property type="term" value="F:electron transfer activity"/>
    <property type="evidence" value="ECO:0007669"/>
    <property type="project" value="InterPro"/>
</dbReference>
<evidence type="ECO:0000259" key="14">
    <source>
        <dbReference type="PROSITE" id="PS51669"/>
    </source>
</evidence>
<evidence type="ECO:0000313" key="15">
    <source>
        <dbReference type="EMBL" id="MRW89002.1"/>
    </source>
</evidence>
<dbReference type="SMART" id="SM00926">
    <property type="entry name" value="Molybdop_Fe4S4"/>
    <property type="match status" value="1"/>
</dbReference>
<keyword evidence="13" id="KW-0411">Iron-sulfur</keyword>
<evidence type="ECO:0000256" key="6">
    <source>
        <dbReference type="ARBA" id="ARBA00022505"/>
    </source>
</evidence>
<dbReference type="Pfam" id="PF01568">
    <property type="entry name" value="Molydop_binding"/>
    <property type="match status" value="1"/>
</dbReference>
<evidence type="ECO:0000256" key="4">
    <source>
        <dbReference type="ARBA" id="ARBA00010312"/>
    </source>
</evidence>
<dbReference type="GO" id="GO:0051539">
    <property type="term" value="F:4 iron, 4 sulfur cluster binding"/>
    <property type="evidence" value="ECO:0007669"/>
    <property type="project" value="UniProtKB-KW"/>
</dbReference>
<dbReference type="PANTHER" id="PTHR43598">
    <property type="entry name" value="TUNGSTEN-CONTAINING FORMYLMETHANOFURAN DEHYDROGENASE 2 SUBUNIT B"/>
    <property type="match status" value="1"/>
</dbReference>
<dbReference type="InterPro" id="IPR006963">
    <property type="entry name" value="Mopterin_OxRdtase_4Fe-4S_dom"/>
</dbReference>
<dbReference type="GO" id="GO:0043546">
    <property type="term" value="F:molybdopterin cofactor binding"/>
    <property type="evidence" value="ECO:0007669"/>
    <property type="project" value="InterPro"/>
</dbReference>
<keyword evidence="9" id="KW-0574">Periplasm</keyword>
<evidence type="ECO:0000256" key="1">
    <source>
        <dbReference type="ARBA" id="ARBA00001942"/>
    </source>
</evidence>
<feature type="domain" description="4Fe-4S Mo/W bis-MGD-type" evidence="14">
    <location>
        <begin position="43"/>
        <end position="106"/>
    </location>
</feature>
<comment type="subcellular location">
    <subcellularLocation>
        <location evidence="3">Periplasm</location>
    </subcellularLocation>
</comment>
<protein>
    <submittedName>
        <fullName evidence="15">Formate dehydrogenase-N subunit alpha</fullName>
    </submittedName>
</protein>
<dbReference type="Pfam" id="PF00384">
    <property type="entry name" value="Molybdopterin"/>
    <property type="match status" value="1"/>
</dbReference>
<dbReference type="InterPro" id="IPR006311">
    <property type="entry name" value="TAT_signal"/>
</dbReference>
<dbReference type="RefSeq" id="WP_154373100.1">
    <property type="nucleotide sequence ID" value="NZ_WKJK01000002.1"/>
</dbReference>
<evidence type="ECO:0000256" key="12">
    <source>
        <dbReference type="ARBA" id="ARBA00023004"/>
    </source>
</evidence>